<keyword evidence="7" id="KW-0560">Oxidoreductase</keyword>
<dbReference type="GO" id="GO:0071949">
    <property type="term" value="F:FAD binding"/>
    <property type="evidence" value="ECO:0007669"/>
    <property type="project" value="InterPro"/>
</dbReference>
<dbReference type="Proteomes" id="UP001147695">
    <property type="component" value="Unassembled WGS sequence"/>
</dbReference>
<evidence type="ECO:0000256" key="6">
    <source>
        <dbReference type="ARBA" id="ARBA00022989"/>
    </source>
</evidence>
<dbReference type="PRINTS" id="PR00420">
    <property type="entry name" value="RNGMNOXGNASE"/>
</dbReference>
<keyword evidence="4 9" id="KW-0812">Transmembrane</keyword>
<keyword evidence="8 9" id="KW-0472">Membrane</keyword>
<evidence type="ECO:0000256" key="4">
    <source>
        <dbReference type="ARBA" id="ARBA00022692"/>
    </source>
</evidence>
<evidence type="ECO:0000313" key="11">
    <source>
        <dbReference type="EMBL" id="KAJ5338902.1"/>
    </source>
</evidence>
<accession>A0A9W9UFC0</accession>
<dbReference type="Gene3D" id="3.50.50.60">
    <property type="entry name" value="FAD/NAD(P)-binding domain"/>
    <property type="match status" value="1"/>
</dbReference>
<dbReference type="Pfam" id="PF01494">
    <property type="entry name" value="FAD_binding_3"/>
    <property type="match status" value="1"/>
</dbReference>
<evidence type="ECO:0000256" key="3">
    <source>
        <dbReference type="ARBA" id="ARBA00022630"/>
    </source>
</evidence>
<evidence type="ECO:0000256" key="7">
    <source>
        <dbReference type="ARBA" id="ARBA00023002"/>
    </source>
</evidence>
<dbReference type="EMBL" id="JAPZBQ010000003">
    <property type="protein sequence ID" value="KAJ5338902.1"/>
    <property type="molecule type" value="Genomic_DNA"/>
</dbReference>
<reference evidence="11" key="2">
    <citation type="journal article" date="2023" name="IMA Fungus">
        <title>Comparative genomic study of the Penicillium genus elucidates a diverse pangenome and 15 lateral gene transfer events.</title>
        <authorList>
            <person name="Petersen C."/>
            <person name="Sorensen T."/>
            <person name="Nielsen M.R."/>
            <person name="Sondergaard T.E."/>
            <person name="Sorensen J.L."/>
            <person name="Fitzpatrick D.A."/>
            <person name="Frisvad J.C."/>
            <person name="Nielsen K.L."/>
        </authorList>
    </citation>
    <scope>NUCLEOTIDE SEQUENCE</scope>
    <source>
        <strain evidence="11">IBT 35673</strain>
    </source>
</reference>
<feature type="transmembrane region" description="Helical" evidence="9">
    <location>
        <begin position="431"/>
        <end position="450"/>
    </location>
</feature>
<dbReference type="PANTHER" id="PTHR47356">
    <property type="entry name" value="FAD-DEPENDENT MONOOXYGENASE ASQG-RELATED"/>
    <property type="match status" value="1"/>
</dbReference>
<evidence type="ECO:0000313" key="12">
    <source>
        <dbReference type="Proteomes" id="UP001147695"/>
    </source>
</evidence>
<dbReference type="InterPro" id="IPR050562">
    <property type="entry name" value="FAD_mOase_fung"/>
</dbReference>
<comment type="subcellular location">
    <subcellularLocation>
        <location evidence="1">Membrane</location>
    </subcellularLocation>
</comment>
<feature type="domain" description="FAD-binding" evidence="10">
    <location>
        <begin position="10"/>
        <end position="341"/>
    </location>
</feature>
<evidence type="ECO:0000256" key="5">
    <source>
        <dbReference type="ARBA" id="ARBA00022827"/>
    </source>
</evidence>
<comment type="similarity">
    <text evidence="2">Belongs to the paxM FAD-dependent monooxygenase family.</text>
</comment>
<evidence type="ECO:0000256" key="8">
    <source>
        <dbReference type="ARBA" id="ARBA00023136"/>
    </source>
</evidence>
<comment type="caution">
    <text evidence="11">The sequence shown here is derived from an EMBL/GenBank/DDBJ whole genome shotgun (WGS) entry which is preliminary data.</text>
</comment>
<evidence type="ECO:0000256" key="1">
    <source>
        <dbReference type="ARBA" id="ARBA00004370"/>
    </source>
</evidence>
<evidence type="ECO:0000259" key="10">
    <source>
        <dbReference type="Pfam" id="PF01494"/>
    </source>
</evidence>
<dbReference type="GO" id="GO:0004497">
    <property type="term" value="F:monooxygenase activity"/>
    <property type="evidence" value="ECO:0007669"/>
    <property type="project" value="InterPro"/>
</dbReference>
<dbReference type="PANTHER" id="PTHR47356:SF2">
    <property type="entry name" value="FAD-BINDING DOMAIN-CONTAINING PROTEIN-RELATED"/>
    <property type="match status" value="1"/>
</dbReference>
<proteinExistence type="inferred from homology"/>
<sequence>MPAQPLLQDPVVIVGSGISGLCLARALARRGIKSAVLEKRSRDAAIGGGASIGVFPNGAKCLDELGLLDEVLKFADPLQTASLWSDGVLLRRRLFPQIVTRRLGYPILFLRRRILLDILYKDIPEGLVDFFYEKNVKSIKQTPDGVSVLCGDGTVLCGSLAVGADAVHSVIQSHIRDQAPSQSLRSFSAQPAKSCTEFSCLFGISKSTDKMTKDTLHQSYNQGFAVTAISSLKETYWCVYLHELPSERRFGGDGSGSIEAFLQPILHKRFACNITLSELLNTASVCHLFPLEERLCEKWYLGRLVSIGDAVHKMVPSLGQGGNMAMEDAMSLARSLQELFRFTPHPDSDDIERCLMAWQTERFERVKKAWFTSHRLIRLETFASTNYYVLARFILPFLDNYIANLLCTLFREEDDSKRPESRVLNAYLPQVFAPACWMLLLLLALGAYSYSGVE</sequence>
<name>A0A9W9UFC0_PENBR</name>
<dbReference type="GO" id="GO:0016020">
    <property type="term" value="C:membrane"/>
    <property type="evidence" value="ECO:0007669"/>
    <property type="project" value="UniProtKB-SubCell"/>
</dbReference>
<dbReference type="InterPro" id="IPR002938">
    <property type="entry name" value="FAD-bd"/>
</dbReference>
<protein>
    <recommendedName>
        <fullName evidence="10">FAD-binding domain-containing protein</fullName>
    </recommendedName>
</protein>
<gene>
    <name evidence="11" type="ORF">N7452_005630</name>
</gene>
<keyword evidence="6 9" id="KW-1133">Transmembrane helix</keyword>
<evidence type="ECO:0000256" key="9">
    <source>
        <dbReference type="SAM" id="Phobius"/>
    </source>
</evidence>
<dbReference type="AlphaFoldDB" id="A0A9W9UFC0"/>
<dbReference type="InterPro" id="IPR036188">
    <property type="entry name" value="FAD/NAD-bd_sf"/>
</dbReference>
<keyword evidence="3" id="KW-0285">Flavoprotein</keyword>
<reference evidence="11" key="1">
    <citation type="submission" date="2022-12" db="EMBL/GenBank/DDBJ databases">
        <authorList>
            <person name="Petersen C."/>
        </authorList>
    </citation>
    <scope>NUCLEOTIDE SEQUENCE</scope>
    <source>
        <strain evidence="11">IBT 35673</strain>
    </source>
</reference>
<dbReference type="SUPFAM" id="SSF51905">
    <property type="entry name" value="FAD/NAD(P)-binding domain"/>
    <property type="match status" value="1"/>
</dbReference>
<evidence type="ECO:0000256" key="2">
    <source>
        <dbReference type="ARBA" id="ARBA00007992"/>
    </source>
</evidence>
<organism evidence="11 12">
    <name type="scientific">Penicillium brevicompactum</name>
    <dbReference type="NCBI Taxonomy" id="5074"/>
    <lineage>
        <taxon>Eukaryota</taxon>
        <taxon>Fungi</taxon>
        <taxon>Dikarya</taxon>
        <taxon>Ascomycota</taxon>
        <taxon>Pezizomycotina</taxon>
        <taxon>Eurotiomycetes</taxon>
        <taxon>Eurotiomycetidae</taxon>
        <taxon>Eurotiales</taxon>
        <taxon>Aspergillaceae</taxon>
        <taxon>Penicillium</taxon>
    </lineage>
</organism>
<keyword evidence="5" id="KW-0274">FAD</keyword>